<evidence type="ECO:0000313" key="3">
    <source>
        <dbReference type="Proteomes" id="UP000242457"/>
    </source>
</evidence>
<dbReference type="EMBL" id="KZ288479">
    <property type="protein sequence ID" value="PBC25261.1"/>
    <property type="molecule type" value="Genomic_DNA"/>
</dbReference>
<feature type="region of interest" description="Disordered" evidence="1">
    <location>
        <begin position="1"/>
        <end position="34"/>
    </location>
</feature>
<accession>A0A2A3E2D4</accession>
<dbReference type="Proteomes" id="UP000242457">
    <property type="component" value="Unassembled WGS sequence"/>
</dbReference>
<dbReference type="AlphaFoldDB" id="A0A2A3E2D4"/>
<sequence length="73" mass="8413">MTQYLGTNSSATGYRNSNVFMEPREEEPSREVATRSPVIEGCVISRQYRLRRLLDDTNNSLLELQILEESANY</sequence>
<protein>
    <submittedName>
        <fullName evidence="2">Uncharacterized protein</fullName>
    </submittedName>
</protein>
<feature type="compositionally biased region" description="Basic and acidic residues" evidence="1">
    <location>
        <begin position="22"/>
        <end position="33"/>
    </location>
</feature>
<proteinExistence type="predicted"/>
<evidence type="ECO:0000313" key="2">
    <source>
        <dbReference type="EMBL" id="PBC25261.1"/>
    </source>
</evidence>
<gene>
    <name evidence="2" type="ORF">APICC_01833</name>
</gene>
<keyword evidence="3" id="KW-1185">Reference proteome</keyword>
<feature type="compositionally biased region" description="Polar residues" evidence="1">
    <location>
        <begin position="1"/>
        <end position="19"/>
    </location>
</feature>
<name>A0A2A3E2D4_APICC</name>
<reference evidence="2 3" key="1">
    <citation type="submission" date="2014-07" db="EMBL/GenBank/DDBJ databases">
        <title>Genomic and transcriptomic analysis on Apis cerana provide comprehensive insights into honey bee biology.</title>
        <authorList>
            <person name="Diao Q."/>
            <person name="Sun L."/>
            <person name="Zheng H."/>
            <person name="Zheng H."/>
            <person name="Xu S."/>
            <person name="Wang S."/>
            <person name="Zeng Z."/>
            <person name="Hu F."/>
            <person name="Su S."/>
            <person name="Wu J."/>
        </authorList>
    </citation>
    <scope>NUCLEOTIDE SEQUENCE [LARGE SCALE GENOMIC DNA]</scope>
    <source>
        <tissue evidence="2">Pupae without intestine</tissue>
    </source>
</reference>
<evidence type="ECO:0000256" key="1">
    <source>
        <dbReference type="SAM" id="MobiDB-lite"/>
    </source>
</evidence>
<organism evidence="2 3">
    <name type="scientific">Apis cerana cerana</name>
    <name type="common">Oriental honeybee</name>
    <dbReference type="NCBI Taxonomy" id="94128"/>
    <lineage>
        <taxon>Eukaryota</taxon>
        <taxon>Metazoa</taxon>
        <taxon>Ecdysozoa</taxon>
        <taxon>Arthropoda</taxon>
        <taxon>Hexapoda</taxon>
        <taxon>Insecta</taxon>
        <taxon>Pterygota</taxon>
        <taxon>Neoptera</taxon>
        <taxon>Endopterygota</taxon>
        <taxon>Hymenoptera</taxon>
        <taxon>Apocrita</taxon>
        <taxon>Aculeata</taxon>
        <taxon>Apoidea</taxon>
        <taxon>Anthophila</taxon>
        <taxon>Apidae</taxon>
        <taxon>Apis</taxon>
    </lineage>
</organism>